<proteinExistence type="predicted"/>
<gene>
    <name evidence="1" type="ORF">VNI00_013885</name>
</gene>
<evidence type="ECO:0000313" key="2">
    <source>
        <dbReference type="Proteomes" id="UP001383192"/>
    </source>
</evidence>
<comment type="caution">
    <text evidence="1">The sequence shown here is derived from an EMBL/GenBank/DDBJ whole genome shotgun (WGS) entry which is preliminary data.</text>
</comment>
<dbReference type="AlphaFoldDB" id="A0AAW0BXJ0"/>
<keyword evidence="2" id="KW-1185">Reference proteome</keyword>
<name>A0AAW0BXJ0_9AGAR</name>
<evidence type="ECO:0008006" key="3">
    <source>
        <dbReference type="Google" id="ProtNLM"/>
    </source>
</evidence>
<protein>
    <recommendedName>
        <fullName evidence="3">Rap-GAP domain-containing protein</fullName>
    </recommendedName>
</protein>
<reference evidence="1 2" key="1">
    <citation type="submission" date="2024-01" db="EMBL/GenBank/DDBJ databases">
        <title>A draft genome for a cacao thread blight-causing isolate of Paramarasmius palmivorus.</title>
        <authorList>
            <person name="Baruah I.K."/>
            <person name="Bukari Y."/>
            <person name="Amoako-Attah I."/>
            <person name="Meinhardt L.W."/>
            <person name="Bailey B.A."/>
            <person name="Cohen S.P."/>
        </authorList>
    </citation>
    <scope>NUCLEOTIDE SEQUENCE [LARGE SCALE GENOMIC DNA]</scope>
    <source>
        <strain evidence="1 2">GH-12</strain>
    </source>
</reference>
<accession>A0AAW0BXJ0</accession>
<sequence>MKHESRCLQYIAHGIYVAFEDDSRAFGSPGPTTEELRAESGQRFTHIVQIVNSEPTPIITYFTNQNKTRYLRLSTKRHSHHRYELQMSVLTRDPELHDMSPEQADLFLGATYYTTEKMFMPGAEGVARLRPKQMVAAREFIRLSGAASSAGRISPRVLITAPRDHRTDIISIVACFLSATSGKCAAEVVNSINNQREMKTVWQGCVSRKGVEYIQGLAWE</sequence>
<dbReference type="Proteomes" id="UP001383192">
    <property type="component" value="Unassembled WGS sequence"/>
</dbReference>
<organism evidence="1 2">
    <name type="scientific">Paramarasmius palmivorus</name>
    <dbReference type="NCBI Taxonomy" id="297713"/>
    <lineage>
        <taxon>Eukaryota</taxon>
        <taxon>Fungi</taxon>
        <taxon>Dikarya</taxon>
        <taxon>Basidiomycota</taxon>
        <taxon>Agaricomycotina</taxon>
        <taxon>Agaricomycetes</taxon>
        <taxon>Agaricomycetidae</taxon>
        <taxon>Agaricales</taxon>
        <taxon>Marasmiineae</taxon>
        <taxon>Marasmiaceae</taxon>
        <taxon>Paramarasmius</taxon>
    </lineage>
</organism>
<dbReference type="EMBL" id="JAYKXP010000073">
    <property type="protein sequence ID" value="KAK7030939.1"/>
    <property type="molecule type" value="Genomic_DNA"/>
</dbReference>
<evidence type="ECO:0000313" key="1">
    <source>
        <dbReference type="EMBL" id="KAK7030939.1"/>
    </source>
</evidence>